<keyword evidence="1" id="KW-0812">Transmembrane</keyword>
<dbReference type="Proteomes" id="UP001223743">
    <property type="component" value="Unassembled WGS sequence"/>
</dbReference>
<sequence length="223" mass="23027">MDITGEIQLPARREVVFAALNDPEMLRTALPGCETLTRSGDEMKGSFDLAVAHLAGPVAGKLSYGPGVAPERVALEGGVEGSHAGGLRGSVEIVLSEAGEATRAAYAAHVEPHGALAGIDAGELAAAARAFAEAFFGALAARLGEPLVAAPPLATETPEEAAQDELVDRLEHRVDDEASHVAEIVEEVEQEIEVAAGRGFLGGPYVWGLIALLVVIVALAILR</sequence>
<dbReference type="PANTHER" id="PTHR38588">
    <property type="entry name" value="BLL0334 PROTEIN"/>
    <property type="match status" value="1"/>
</dbReference>
<protein>
    <submittedName>
        <fullName evidence="2">Carbon monoxide dehydrogenase subunit G</fullName>
    </submittedName>
</protein>
<dbReference type="EMBL" id="JAUSWJ010000001">
    <property type="protein sequence ID" value="MDQ0517848.1"/>
    <property type="molecule type" value="Genomic_DNA"/>
</dbReference>
<dbReference type="Gene3D" id="3.30.530.20">
    <property type="match status" value="1"/>
</dbReference>
<dbReference type="RefSeq" id="WP_266282662.1">
    <property type="nucleotide sequence ID" value="NZ_JAPKNF010000002.1"/>
</dbReference>
<dbReference type="SUPFAM" id="SSF55961">
    <property type="entry name" value="Bet v1-like"/>
    <property type="match status" value="1"/>
</dbReference>
<keyword evidence="1" id="KW-1133">Transmembrane helix</keyword>
<evidence type="ECO:0000313" key="2">
    <source>
        <dbReference type="EMBL" id="MDQ0517848.1"/>
    </source>
</evidence>
<dbReference type="InterPro" id="IPR023393">
    <property type="entry name" value="START-like_dom_sf"/>
</dbReference>
<keyword evidence="1" id="KW-0472">Membrane</keyword>
<proteinExistence type="predicted"/>
<dbReference type="Pfam" id="PF06240">
    <property type="entry name" value="COXG"/>
    <property type="match status" value="1"/>
</dbReference>
<organism evidence="2 3">
    <name type="scientific">Kaistia geumhonensis</name>
    <dbReference type="NCBI Taxonomy" id="410839"/>
    <lineage>
        <taxon>Bacteria</taxon>
        <taxon>Pseudomonadati</taxon>
        <taxon>Pseudomonadota</taxon>
        <taxon>Alphaproteobacteria</taxon>
        <taxon>Hyphomicrobiales</taxon>
        <taxon>Kaistiaceae</taxon>
        <taxon>Kaistia</taxon>
    </lineage>
</organism>
<evidence type="ECO:0000256" key="1">
    <source>
        <dbReference type="SAM" id="Phobius"/>
    </source>
</evidence>
<dbReference type="InterPro" id="IPR010419">
    <property type="entry name" value="CO_DH_gsu"/>
</dbReference>
<dbReference type="PANTHER" id="PTHR38588:SF1">
    <property type="entry name" value="BLL0334 PROTEIN"/>
    <property type="match status" value="1"/>
</dbReference>
<name>A0ABU0MA89_9HYPH</name>
<reference evidence="2 3" key="1">
    <citation type="submission" date="2023-07" db="EMBL/GenBank/DDBJ databases">
        <title>Genomic Encyclopedia of Type Strains, Phase IV (KMG-IV): sequencing the most valuable type-strain genomes for metagenomic binning, comparative biology and taxonomic classification.</title>
        <authorList>
            <person name="Goeker M."/>
        </authorList>
    </citation>
    <scope>NUCLEOTIDE SEQUENCE [LARGE SCALE GENOMIC DNA]</scope>
    <source>
        <strain evidence="2 3">B1-1</strain>
    </source>
</reference>
<keyword evidence="3" id="KW-1185">Reference proteome</keyword>
<comment type="caution">
    <text evidence="2">The sequence shown here is derived from an EMBL/GenBank/DDBJ whole genome shotgun (WGS) entry which is preliminary data.</text>
</comment>
<accession>A0ABU0MA89</accession>
<feature type="transmembrane region" description="Helical" evidence="1">
    <location>
        <begin position="205"/>
        <end position="222"/>
    </location>
</feature>
<gene>
    <name evidence="2" type="ORF">QO015_003461</name>
</gene>
<evidence type="ECO:0000313" key="3">
    <source>
        <dbReference type="Proteomes" id="UP001223743"/>
    </source>
</evidence>